<name>A0A7X8SGU4_9BACT</name>
<reference evidence="3 4" key="1">
    <citation type="submission" date="2020-04" db="EMBL/GenBank/DDBJ databases">
        <title>Flammeovirga sp. SR4, a novel species isolated from seawater.</title>
        <authorList>
            <person name="Wang X."/>
        </authorList>
    </citation>
    <scope>NUCLEOTIDE SEQUENCE [LARGE SCALE GENOMIC DNA]</scope>
    <source>
        <strain evidence="3 4">SR4</strain>
    </source>
</reference>
<dbReference type="Gene3D" id="3.60.40.10">
    <property type="entry name" value="PPM-type phosphatase domain"/>
    <property type="match status" value="1"/>
</dbReference>
<dbReference type="Gene3D" id="2.60.40.10">
    <property type="entry name" value="Immunoglobulins"/>
    <property type="match status" value="1"/>
</dbReference>
<comment type="caution">
    <text evidence="3">The sequence shown here is derived from an EMBL/GenBank/DDBJ whole genome shotgun (WGS) entry which is preliminary data.</text>
</comment>
<evidence type="ECO:0000313" key="3">
    <source>
        <dbReference type="EMBL" id="NLR89996.1"/>
    </source>
</evidence>
<dbReference type="InterPro" id="IPR013783">
    <property type="entry name" value="Ig-like_fold"/>
</dbReference>
<dbReference type="AlphaFoldDB" id="A0A7X8SGU4"/>
<dbReference type="InterPro" id="IPR036457">
    <property type="entry name" value="PPM-type-like_dom_sf"/>
</dbReference>
<dbReference type="EMBL" id="JABAIL010000001">
    <property type="protein sequence ID" value="NLR89996.1"/>
    <property type="molecule type" value="Genomic_DNA"/>
</dbReference>
<gene>
    <name evidence="3" type="ORF">HGP29_02205</name>
</gene>
<evidence type="ECO:0000256" key="1">
    <source>
        <dbReference type="ARBA" id="ARBA00022801"/>
    </source>
</evidence>
<dbReference type="Gene3D" id="2.130.10.10">
    <property type="entry name" value="YVTN repeat-like/Quinoprotein amine dehydrogenase"/>
    <property type="match status" value="2"/>
</dbReference>
<dbReference type="PANTHER" id="PTHR43156">
    <property type="entry name" value="STAGE II SPORULATION PROTEIN E-RELATED"/>
    <property type="match status" value="1"/>
</dbReference>
<dbReference type="InterPro" id="IPR015943">
    <property type="entry name" value="WD40/YVTN_repeat-like_dom_sf"/>
</dbReference>
<sequence length="1048" mass="120400">MLLFFVGPKVSTFGQWHKVEYNELKGMQNPLVKSITKDSLGFVWAATDGGVIRFDGKEFLQINENIPSEYIKHIFTTSTGVTLASSDLGVFKINTTAYQPTVETILKGDVYASDSLLWYPKYIYESISKDIWIADNHSIVQLDSSLAVKKRYQFFEKDIPTNFQRSFSIIEDNILGLYVLSEAGYIYHLNKRTYEFEEVMLLSELDRVNHAFFDDGIIYVSTQSGFLALQLNKSGDEILSQKVLINEFAPSWVTPLSNNEWLASTWNKGLYLINSSTKKLTYTKVDLVDQKVISSVYVDPSGEVWLSTDNGMILLREQYFEAPFSDLTANYIQDIQEMDGQMVFSDGRKVYFCKDDQVESEIEVPSNYGIVLRIQKVKGKYWFSTNIGFLLVYNSQHKLVDIIDSSFEGGAIYSFLEFNDEIWYLQDHAGVYRLNKNKEPISYGREKGVESKINILRVIDGELYAGGNSDEGYLFRYKPRIDRFKNVSYPLLFDKNIDVGVNDIIVDKDQFVLATNFGIAKVVKDTLILIEPENLPVGEVKAITTDPNYNDVLWISNARGIVRLQNWTDYLIFDELAGLPSKTMSYRTLFIRKNGQIWAGTASGLGISDKQIKLKATPKPVFTYIGNAIFMFLGKENPEISSSSYIDFQFASLSYPGNLIQYQYRYNNGDWLDIGWNNKHIISGLDIGEYDLEVKAKQIGGYDWSEPSKFHFNVTEKWYKTVYGILGLISLLGGIGFVAFKLYDEKVQYDKEVLEQIVKERTKQIESQNKILSNRELILKKQVDRFKKVNDKLQYQRNITHERLQYAKSLQSVVLPSAEKLNTFFNDSFLIFKPKEVVSGDFYWVKSFDENVLYLVLSDCIGHGMPGAIQALIGMESLGQIIDSPRKRTNEILEELDDKLSEKSSEDPTLVGMDIMILRIEKFKENVNLCFAGAKRPLFYFENNEFHEVKGTRRAIGNEPNHVKQKGFIEHTFIMPYGTQLYLTSNGYYDQFNNEKKRIGIVKFRKLLEEVAIDQSMEGQRKWLQDYLVMWKSSAEQIDDITVLGVKI</sequence>
<feature type="domain" description="PPM-type phosphatase" evidence="2">
    <location>
        <begin position="851"/>
        <end position="1047"/>
    </location>
</feature>
<dbReference type="InterPro" id="IPR052016">
    <property type="entry name" value="Bact_Sigma-Reg"/>
</dbReference>
<accession>A0A7X8SGU4</accession>
<dbReference type="Pfam" id="PF07228">
    <property type="entry name" value="SpoIIE"/>
    <property type="match status" value="1"/>
</dbReference>
<keyword evidence="4" id="KW-1185">Reference proteome</keyword>
<keyword evidence="1" id="KW-0378">Hydrolase</keyword>
<dbReference type="PANTHER" id="PTHR43156:SF9">
    <property type="entry name" value="HAMP DOMAIN-CONTAINING PROTEIN"/>
    <property type="match status" value="1"/>
</dbReference>
<dbReference type="SUPFAM" id="SSF50998">
    <property type="entry name" value="Quinoprotein alcohol dehydrogenase-like"/>
    <property type="match status" value="1"/>
</dbReference>
<dbReference type="RefSeq" id="WP_168880678.1">
    <property type="nucleotide sequence ID" value="NZ_JABAIL010000001.1"/>
</dbReference>
<dbReference type="InterPro" id="IPR011047">
    <property type="entry name" value="Quinoprotein_ADH-like_sf"/>
</dbReference>
<organism evidence="3 4">
    <name type="scientific">Flammeovirga agarivorans</name>
    <dbReference type="NCBI Taxonomy" id="2726742"/>
    <lineage>
        <taxon>Bacteria</taxon>
        <taxon>Pseudomonadati</taxon>
        <taxon>Bacteroidota</taxon>
        <taxon>Cytophagia</taxon>
        <taxon>Cytophagales</taxon>
        <taxon>Flammeovirgaceae</taxon>
        <taxon>Flammeovirga</taxon>
    </lineage>
</organism>
<dbReference type="Proteomes" id="UP000585050">
    <property type="component" value="Unassembled WGS sequence"/>
</dbReference>
<proteinExistence type="predicted"/>
<dbReference type="InterPro" id="IPR001932">
    <property type="entry name" value="PPM-type_phosphatase-like_dom"/>
</dbReference>
<dbReference type="GO" id="GO:0016791">
    <property type="term" value="F:phosphatase activity"/>
    <property type="evidence" value="ECO:0007669"/>
    <property type="project" value="TreeGrafter"/>
</dbReference>
<evidence type="ECO:0000259" key="2">
    <source>
        <dbReference type="Pfam" id="PF07228"/>
    </source>
</evidence>
<evidence type="ECO:0000313" key="4">
    <source>
        <dbReference type="Proteomes" id="UP000585050"/>
    </source>
</evidence>
<protein>
    <submittedName>
        <fullName evidence="3">SpoIIE family protein phosphatase</fullName>
    </submittedName>
</protein>